<protein>
    <submittedName>
        <fullName evidence="2">Uncharacterized protein</fullName>
    </submittedName>
</protein>
<sequence>MHLYDHKIHLQRAKTLTIEWMFSFSLLDIYNNYKDKDHAHSLRYFIDMDDSVHDYFNKALVQAENAKFLSALPSVQCGGATPPLFAAKQHILRFRHVNAPSFRSLLSGGLFRKPDLYEFSTDSTKRENQFHRINYHSECLLFCSDLAEYSLFVENRIPRILMNPNVKFTYTPVFDERAHYLETHKREGLYYYYRAFMESEFLFDLMTLFYEVKSSLRFMEYMDKSMPAISGAGFNEVRQVFSPYHPHPESRRREGNFYYRYRVNTVSFIQMADGLMAEYFLDKEFWIYEVLLSRLIGIPLILVVFYYIWSDISYHIKLKLRETNPRRRKYLFYLPFGSTASQVYTINHDPAHPAGRDSPLWRDRFRTLLPQERLWYRVVIKGVEPFIFRVVLLHVKVRFYYNRWKKRLCKTLGRNGTDGRSV</sequence>
<keyword evidence="1" id="KW-0472">Membrane</keyword>
<accession>A0A7G2CL05</accession>
<proteinExistence type="predicted"/>
<name>A0A7G2CL05_9TRYP</name>
<feature type="transmembrane region" description="Helical" evidence="1">
    <location>
        <begin position="374"/>
        <end position="397"/>
    </location>
</feature>
<evidence type="ECO:0000256" key="1">
    <source>
        <dbReference type="SAM" id="Phobius"/>
    </source>
</evidence>
<organism evidence="2 3">
    <name type="scientific">Angomonas deanei</name>
    <dbReference type="NCBI Taxonomy" id="59799"/>
    <lineage>
        <taxon>Eukaryota</taxon>
        <taxon>Discoba</taxon>
        <taxon>Euglenozoa</taxon>
        <taxon>Kinetoplastea</taxon>
        <taxon>Metakinetoplastina</taxon>
        <taxon>Trypanosomatida</taxon>
        <taxon>Trypanosomatidae</taxon>
        <taxon>Strigomonadinae</taxon>
        <taxon>Angomonas</taxon>
    </lineage>
</organism>
<reference evidence="2 3" key="1">
    <citation type="submission" date="2020-08" db="EMBL/GenBank/DDBJ databases">
        <authorList>
            <person name="Newling K."/>
            <person name="Davey J."/>
            <person name="Forrester S."/>
        </authorList>
    </citation>
    <scope>NUCLEOTIDE SEQUENCE [LARGE SCALE GENOMIC DNA]</scope>
    <source>
        <strain evidence="3">Crithidia deanei Carvalho (ATCC PRA-265)</strain>
    </source>
</reference>
<evidence type="ECO:0000313" key="2">
    <source>
        <dbReference type="EMBL" id="CAD2219611.1"/>
    </source>
</evidence>
<feature type="transmembrane region" description="Helical" evidence="1">
    <location>
        <begin position="330"/>
        <end position="347"/>
    </location>
</feature>
<keyword evidence="3" id="KW-1185">Reference proteome</keyword>
<dbReference type="VEuPathDB" id="TriTrypDB:ADEAN_000712000"/>
<gene>
    <name evidence="2" type="ORF">ADEAN_000712000</name>
</gene>
<dbReference type="AlphaFoldDB" id="A0A7G2CL05"/>
<dbReference type="EMBL" id="LR877158">
    <property type="protein sequence ID" value="CAD2219611.1"/>
    <property type="molecule type" value="Genomic_DNA"/>
</dbReference>
<keyword evidence="1" id="KW-1133">Transmembrane helix</keyword>
<feature type="transmembrane region" description="Helical" evidence="1">
    <location>
        <begin position="286"/>
        <end position="309"/>
    </location>
</feature>
<dbReference type="Proteomes" id="UP000515908">
    <property type="component" value="Chromosome 14"/>
</dbReference>
<evidence type="ECO:0000313" key="3">
    <source>
        <dbReference type="Proteomes" id="UP000515908"/>
    </source>
</evidence>
<keyword evidence="1" id="KW-0812">Transmembrane</keyword>